<evidence type="ECO:0000313" key="2">
    <source>
        <dbReference type="EMBL" id="RPD65707.1"/>
    </source>
</evidence>
<dbReference type="OrthoDB" id="27842at2759"/>
<dbReference type="PROSITE" id="PS50181">
    <property type="entry name" value="FBOX"/>
    <property type="match status" value="1"/>
</dbReference>
<dbReference type="Gene3D" id="3.80.10.10">
    <property type="entry name" value="Ribonuclease Inhibitor"/>
    <property type="match status" value="1"/>
</dbReference>
<keyword evidence="3" id="KW-1185">Reference proteome</keyword>
<dbReference type="EMBL" id="ML122252">
    <property type="protein sequence ID" value="RPD65707.1"/>
    <property type="molecule type" value="Genomic_DNA"/>
</dbReference>
<dbReference type="SUPFAM" id="SSF81383">
    <property type="entry name" value="F-box domain"/>
    <property type="match status" value="1"/>
</dbReference>
<dbReference type="Pfam" id="PF12937">
    <property type="entry name" value="F-box-like"/>
    <property type="match status" value="1"/>
</dbReference>
<accession>A0A5C2SRE6</accession>
<dbReference type="InterPro" id="IPR036047">
    <property type="entry name" value="F-box-like_dom_sf"/>
</dbReference>
<reference evidence="2" key="1">
    <citation type="journal article" date="2018" name="Genome Biol. Evol.">
        <title>Genomics and development of Lentinus tigrinus, a white-rot wood-decaying mushroom with dimorphic fruiting bodies.</title>
        <authorList>
            <person name="Wu B."/>
            <person name="Xu Z."/>
            <person name="Knudson A."/>
            <person name="Carlson A."/>
            <person name="Chen N."/>
            <person name="Kovaka S."/>
            <person name="LaButti K."/>
            <person name="Lipzen A."/>
            <person name="Pennachio C."/>
            <person name="Riley R."/>
            <person name="Schakwitz W."/>
            <person name="Umezawa K."/>
            <person name="Ohm R.A."/>
            <person name="Grigoriev I.V."/>
            <person name="Nagy L.G."/>
            <person name="Gibbons J."/>
            <person name="Hibbett D."/>
        </authorList>
    </citation>
    <scope>NUCLEOTIDE SEQUENCE [LARGE SCALE GENOMIC DNA]</scope>
    <source>
        <strain evidence="2">ALCF2SS1-6</strain>
    </source>
</reference>
<organism evidence="2 3">
    <name type="scientific">Lentinus tigrinus ALCF2SS1-6</name>
    <dbReference type="NCBI Taxonomy" id="1328759"/>
    <lineage>
        <taxon>Eukaryota</taxon>
        <taxon>Fungi</taxon>
        <taxon>Dikarya</taxon>
        <taxon>Basidiomycota</taxon>
        <taxon>Agaricomycotina</taxon>
        <taxon>Agaricomycetes</taxon>
        <taxon>Polyporales</taxon>
        <taxon>Polyporaceae</taxon>
        <taxon>Lentinus</taxon>
    </lineage>
</organism>
<evidence type="ECO:0000259" key="1">
    <source>
        <dbReference type="PROSITE" id="PS50181"/>
    </source>
</evidence>
<gene>
    <name evidence="2" type="ORF">L227DRAFT_219353</name>
</gene>
<dbReference type="AlphaFoldDB" id="A0A5C2SRE6"/>
<dbReference type="SUPFAM" id="SSF52047">
    <property type="entry name" value="RNI-like"/>
    <property type="match status" value="1"/>
</dbReference>
<dbReference type="SMART" id="SM00256">
    <property type="entry name" value="FBOX"/>
    <property type="match status" value="1"/>
</dbReference>
<dbReference type="InterPro" id="IPR032675">
    <property type="entry name" value="LRR_dom_sf"/>
</dbReference>
<dbReference type="Proteomes" id="UP000313359">
    <property type="component" value="Unassembled WGS sequence"/>
</dbReference>
<proteinExistence type="predicted"/>
<dbReference type="InterPro" id="IPR001810">
    <property type="entry name" value="F-box_dom"/>
</dbReference>
<name>A0A5C2SRE6_9APHY</name>
<dbReference type="Gene3D" id="1.20.1280.50">
    <property type="match status" value="1"/>
</dbReference>
<sequence>MLGIQALPIELLIHIFHCVSPTDRRDIRLSHVCKIWRDTLQNTSGFWANFLIIPDLITSNTNNHERDVRFWHLFVERTSSQPLHLRLGGWDFDLLNDIPKHLPRLTYLHVHWKMVYPKEVQRRLLALAPLPALKDLRLSCDHPAPETHFLDLEVPGPTQAALLTDKYPQLRYLEVNPDFFVPSMVVQSVIALAICDGNLSLIMLKTALAHCQTLEYLRLENVDFWDIQDASEQVVLPHLRELCLCYSHDPVMHLIPHIRCPSITRLDVSLSSPFLDVGMFNPHSLPIIRILTRLELEVYYPTDDAPALSINGYINRDVIHAPPLHIFNERFRWKHRVHEIFTPIASITEILGSSMVSELEVRLLDEDLNMTHLDWTMVFEAFPALTSLVVHISSCHGLLRALRQTPLRPAGLERLTIACGNGAGVRHTLVLTLETRASLGHRLQRLEFRNLNGAFASWHLARLQDVVEEVVIVA</sequence>
<feature type="domain" description="F-box" evidence="1">
    <location>
        <begin position="1"/>
        <end position="50"/>
    </location>
</feature>
<protein>
    <recommendedName>
        <fullName evidence="1">F-box domain-containing protein</fullName>
    </recommendedName>
</protein>
<evidence type="ECO:0000313" key="3">
    <source>
        <dbReference type="Proteomes" id="UP000313359"/>
    </source>
</evidence>